<evidence type="ECO:0000256" key="1">
    <source>
        <dbReference type="ARBA" id="ARBA00022490"/>
    </source>
</evidence>
<evidence type="ECO:0000256" key="2">
    <source>
        <dbReference type="ARBA" id="ARBA00022552"/>
    </source>
</evidence>
<keyword evidence="2" id="KW-0698">rRNA processing</keyword>
<dbReference type="Gene3D" id="3.30.950.10">
    <property type="entry name" value="Methyltransferase, Cobalt-precorrin-4 Transmethylase, Domain 2"/>
    <property type="match status" value="1"/>
</dbReference>
<keyword evidence="5" id="KW-0949">S-adenosyl-L-methionine</keyword>
<sequence>MNKTQSKSQFSSVDHLGSFHGVMLREIDLQLDLKSGLYLVATPIGNLEDITLRALRVLKSADVILSEDTRHSGKLLQHYHIKTPLVRFLTYSSIAFIWFQCEFSYALSYHKFNEFERQTSILKRLQEGDIVALISDAGTPCISDPGMELAKLCAAENIPVIPIPGPSALLAALSASGLPTNEFTFVGFLPKHAASRRERLKISANETATQIFFVPPHKIHQFLEEASSIFGDTRSCVIAREMTKIHEEFWRGNLGEACKAFSAQQPKGEITLLIDGKEKSADEAPSEDHLELELRELISSGHSLSMAVKMVSEGTSAKRRDVYALALRLFGK</sequence>
<dbReference type="HAMAP" id="MF_01877">
    <property type="entry name" value="16SrRNA_methyltr_I"/>
    <property type="match status" value="1"/>
</dbReference>
<dbReference type="GO" id="GO:0032259">
    <property type="term" value="P:methylation"/>
    <property type="evidence" value="ECO:0007669"/>
    <property type="project" value="UniProtKB-KW"/>
</dbReference>
<keyword evidence="1" id="KW-0963">Cytoplasm</keyword>
<dbReference type="SUPFAM" id="SSF53790">
    <property type="entry name" value="Tetrapyrrole methylase"/>
    <property type="match status" value="1"/>
</dbReference>
<dbReference type="Pfam" id="PF00590">
    <property type="entry name" value="TP_methylase"/>
    <property type="match status" value="1"/>
</dbReference>
<dbReference type="InterPro" id="IPR000878">
    <property type="entry name" value="4pyrrol_Mease"/>
</dbReference>
<dbReference type="PANTHER" id="PTHR46111">
    <property type="entry name" value="RIBOSOMAL RNA SMALL SUBUNIT METHYLTRANSFERASE I"/>
    <property type="match status" value="1"/>
</dbReference>
<evidence type="ECO:0000313" key="7">
    <source>
        <dbReference type="EMBL" id="OAY77252.1"/>
    </source>
</evidence>
<dbReference type="GO" id="GO:0006364">
    <property type="term" value="P:rRNA processing"/>
    <property type="evidence" value="ECO:0007669"/>
    <property type="project" value="UniProtKB-KW"/>
</dbReference>
<evidence type="ECO:0000313" key="8">
    <source>
        <dbReference type="Proteomes" id="UP000092600"/>
    </source>
</evidence>
<dbReference type="InterPro" id="IPR035996">
    <property type="entry name" value="4pyrrol_Methylase_sf"/>
</dbReference>
<dbReference type="InterPro" id="IPR018063">
    <property type="entry name" value="SAM_MeTrfase_RsmI_CS"/>
</dbReference>
<dbReference type="InterPro" id="IPR014777">
    <property type="entry name" value="4pyrrole_Mease_sub1"/>
</dbReference>
<dbReference type="PROSITE" id="PS01296">
    <property type="entry name" value="RSMI"/>
    <property type="match status" value="1"/>
</dbReference>
<proteinExistence type="inferred from homology"/>
<dbReference type="CDD" id="cd11648">
    <property type="entry name" value="RsmI"/>
    <property type="match status" value="1"/>
</dbReference>
<evidence type="ECO:0000256" key="4">
    <source>
        <dbReference type="ARBA" id="ARBA00022679"/>
    </source>
</evidence>
<name>A0A199VJC4_ANACO</name>
<protein>
    <submittedName>
        <fullName evidence="7">Ribosomal RNA small subunit methyltransferase I</fullName>
    </submittedName>
</protein>
<gene>
    <name evidence="7" type="ORF">ACMD2_05714</name>
</gene>
<comment type="caution">
    <text evidence="7">The sequence shown here is derived from an EMBL/GenBank/DDBJ whole genome shotgun (WGS) entry which is preliminary data.</text>
</comment>
<dbReference type="STRING" id="4615.A0A199VJC4"/>
<organism evidence="7 8">
    <name type="scientific">Ananas comosus</name>
    <name type="common">Pineapple</name>
    <name type="synonym">Ananas ananas</name>
    <dbReference type="NCBI Taxonomy" id="4615"/>
    <lineage>
        <taxon>Eukaryota</taxon>
        <taxon>Viridiplantae</taxon>
        <taxon>Streptophyta</taxon>
        <taxon>Embryophyta</taxon>
        <taxon>Tracheophyta</taxon>
        <taxon>Spermatophyta</taxon>
        <taxon>Magnoliopsida</taxon>
        <taxon>Liliopsida</taxon>
        <taxon>Poales</taxon>
        <taxon>Bromeliaceae</taxon>
        <taxon>Bromelioideae</taxon>
        <taxon>Ananas</taxon>
    </lineage>
</organism>
<dbReference type="GO" id="GO:0008168">
    <property type="term" value="F:methyltransferase activity"/>
    <property type="evidence" value="ECO:0007669"/>
    <property type="project" value="UniProtKB-KW"/>
</dbReference>
<keyword evidence="4 7" id="KW-0808">Transferase</keyword>
<dbReference type="Gene3D" id="3.40.1010.10">
    <property type="entry name" value="Cobalt-precorrin-4 Transmethylase, Domain 1"/>
    <property type="match status" value="1"/>
</dbReference>
<evidence type="ECO:0000256" key="3">
    <source>
        <dbReference type="ARBA" id="ARBA00022603"/>
    </source>
</evidence>
<keyword evidence="3 7" id="KW-0489">Methyltransferase</keyword>
<dbReference type="InterPro" id="IPR008189">
    <property type="entry name" value="rRNA_ssu_MeTfrase_I"/>
</dbReference>
<dbReference type="FunFam" id="3.30.950.10:FF:000002">
    <property type="entry name" value="Ribosomal RNA small subunit methyltransferase I"/>
    <property type="match status" value="1"/>
</dbReference>
<dbReference type="PIRSF" id="PIRSF005917">
    <property type="entry name" value="MTase_YraL"/>
    <property type="match status" value="1"/>
</dbReference>
<dbReference type="EMBL" id="LSRQ01001566">
    <property type="protein sequence ID" value="OAY77252.1"/>
    <property type="molecule type" value="Genomic_DNA"/>
</dbReference>
<dbReference type="NCBIfam" id="TIGR00096">
    <property type="entry name" value="16S rRNA (cytidine(1402)-2'-O)-methyltransferase"/>
    <property type="match status" value="1"/>
</dbReference>
<accession>A0A199VJC4</accession>
<evidence type="ECO:0000256" key="5">
    <source>
        <dbReference type="ARBA" id="ARBA00022691"/>
    </source>
</evidence>
<dbReference type="Proteomes" id="UP000092600">
    <property type="component" value="Unassembled WGS sequence"/>
</dbReference>
<reference evidence="7 8" key="1">
    <citation type="journal article" date="2016" name="DNA Res.">
        <title>The draft genome of MD-2 pineapple using hybrid error correction of long reads.</title>
        <authorList>
            <person name="Redwan R.M."/>
            <person name="Saidin A."/>
            <person name="Kumar S.V."/>
        </authorList>
    </citation>
    <scope>NUCLEOTIDE SEQUENCE [LARGE SCALE GENOMIC DNA]</scope>
    <source>
        <strain evidence="8">cv. MD2</strain>
        <tissue evidence="7">Leaf</tissue>
    </source>
</reference>
<dbReference type="AlphaFoldDB" id="A0A199VJC4"/>
<dbReference type="InterPro" id="IPR014776">
    <property type="entry name" value="4pyrrole_Mease_sub2"/>
</dbReference>
<dbReference type="PANTHER" id="PTHR46111:SF1">
    <property type="entry name" value="RIBOSOMAL RNA SMALL SUBUNIT METHYLTRANSFERASE I"/>
    <property type="match status" value="1"/>
</dbReference>
<feature type="domain" description="Tetrapyrrole methylase" evidence="6">
    <location>
        <begin position="37"/>
        <end position="257"/>
    </location>
</feature>
<evidence type="ECO:0000259" key="6">
    <source>
        <dbReference type="Pfam" id="PF00590"/>
    </source>
</evidence>